<evidence type="ECO:0000256" key="7">
    <source>
        <dbReference type="ARBA" id="ARBA00022989"/>
    </source>
</evidence>
<comment type="caution">
    <text evidence="11">The sequence shown here is derived from an EMBL/GenBank/DDBJ whole genome shotgun (WGS) entry which is preliminary data.</text>
</comment>
<dbReference type="PRINTS" id="PR00702">
    <property type="entry name" value="ACRIFLAVINRP"/>
</dbReference>
<dbReference type="Gene3D" id="1.20.1600.10">
    <property type="entry name" value="Outer membrane efflux proteins (OEP)"/>
    <property type="match status" value="1"/>
</dbReference>
<dbReference type="OrthoDB" id="636130at2"/>
<evidence type="ECO:0000313" key="11">
    <source>
        <dbReference type="EMBL" id="TLM88749.1"/>
    </source>
</evidence>
<evidence type="ECO:0000256" key="4">
    <source>
        <dbReference type="ARBA" id="ARBA00022448"/>
    </source>
</evidence>
<feature type="transmembrane region" description="Helical" evidence="10">
    <location>
        <begin position="394"/>
        <end position="417"/>
    </location>
</feature>
<gene>
    <name evidence="11" type="ORF">FDY95_23230</name>
</gene>
<feature type="transmembrane region" description="Helical" evidence="10">
    <location>
        <begin position="342"/>
        <end position="361"/>
    </location>
</feature>
<keyword evidence="8 10" id="KW-0472">Membrane</keyword>
<feature type="transmembrane region" description="Helical" evidence="10">
    <location>
        <begin position="1010"/>
        <end position="1035"/>
    </location>
</feature>
<dbReference type="PANTHER" id="PTHR32063:SF24">
    <property type="entry name" value="CATION EFFLUX SYSTEM (ACRB_ACRD_ACRF FAMILY)"/>
    <property type="match status" value="1"/>
</dbReference>
<feature type="transmembrane region" description="Helical" evidence="10">
    <location>
        <begin position="531"/>
        <end position="560"/>
    </location>
</feature>
<dbReference type="SUPFAM" id="SSF82714">
    <property type="entry name" value="Multidrug efflux transporter AcrB TolC docking domain, DN and DC subdomains"/>
    <property type="match status" value="2"/>
</dbReference>
<dbReference type="InterPro" id="IPR001036">
    <property type="entry name" value="Acrflvin-R"/>
</dbReference>
<dbReference type="InterPro" id="IPR004763">
    <property type="entry name" value="CusA-like"/>
</dbReference>
<evidence type="ECO:0000256" key="8">
    <source>
        <dbReference type="ARBA" id="ARBA00023136"/>
    </source>
</evidence>
<dbReference type="InterPro" id="IPR003423">
    <property type="entry name" value="OMP_efflux"/>
</dbReference>
<dbReference type="PANTHER" id="PTHR32063">
    <property type="match status" value="1"/>
</dbReference>
<sequence>MFDRLIHFSIHNKLIIGLLTLALVAWGGYSLSRLPIDAVPDITTNQVVVYTVAPSLAAGDIERLVSFPIEQSVATIPGREEVRSFSRFGLSVVTIVFEDKIDIYWARQQVAERLREAESQIPESIGRPELAPVSTGLGEVYQYLVRPKPGYEKRFDARELRTIQDWIVRRQLLGTPGVADVASFGGQLKQYEIALDPTRLRSLHVTVDQVYQAVSRNNQNAGGAYLDQKPSAYFIRTEGLAENAADLGNIVVRNTQGGLPVLVRDVAEVRLGSAVRYGAMTRNDEGEVTGGIVLMLKGANANEVIQAVKERMATVRKSLPEGVTIDVYLDRSDLVGRAIHTVSKNLIEGALIVVFVLVLFLGNWRAGLVVASVIPLSMLFAISLMRLFGVSGNLMSLGAIDFGLIVDGAVIIVEAIVHRLHAGHAPGHAAGGRLTQQEMNDETYQAASQIRSSAAFGEIIILIVYLPLLALAGIEGKMFRPMAETVAFAILGAFILSLTYVPMMSALALSRDTRYQTTFSDRMMRWLEARYRPLVTWALGHKAVVLTTAVALFGGALLLFRTLGGEFIPQLTEGDFAVEMRTLTGSSLSYTVDKSQQAAAILKRQFPEVKEVVAKIGAAEIPTDPMPVEAADVMVVLKPQEQWTSADTREELAEKMAEAVSVIPGVTFGFQQPIQMRFNELISGAKQDVVLKIYGEDLQQLALYARQAAALVRQVPGAEDVYVEEVTGLPQIVVKLDRNRMARFGLNADEVNRTVQTAFAGQSAGQLFEQERRFDVVLRLRPELRQNINNVRQLLIAAPTGEQVPLEQVATVDLQEGPNQIQRDDAKRRITVAFNVRGRDVETVVQELRSKVDRQLKLAPGYYTTYGGQFENLRQATERLSIAVPVALGLIFVLLFFTFRSLKQAALIFTAIPLSAIGGVVALWLRGMPFSISAGVGFIALFGVAVLNGIVLIGYFNQLKAEGVTDLRERILRGTEVRLRPVLMTATVASLGFLPMALAQSAGAEVQRPLATVVIGGLVTATLLTLLVLPALYALSERNETQVAPQPAATTPVPAPLLVTLLVLGGGLLSTASAWAQGPLTANQAVTQALQANGTVQAAQRSLEAQQALRRTAYDVGRTTVLGTYGQVNSPERDNVLSVAQSIALPGYYKAQAGLSQAQIAGREQQLAQVQAELRRQVRRSYEQAVYARHRLRTLRGQDSIYAEFLRSAQLRFKTGEVARLEPANAIIQQGETQNLLAQSRADLVVAQRQLQALLQALQPVVVADSTLQLLPVPAADTALLAATPQARVLRQQIAERQAETRVEQARGLPDVTVGYTNQSLRGTYQEDGRAVTYGPGDRFQSVQAGVAIPLIRGPQRARVQAAKLQEQAATATYQRYRADATAQLDELRTRLQEQQRRVQFYEQTALPQAAVIVRLSQRAYKAGETTYSELLLNLERALSVRTAYLDAVLQHNQTVIDLDYLLGTAAQ</sequence>
<keyword evidence="6 10" id="KW-0812">Transmembrane</keyword>
<dbReference type="GO" id="GO:0015562">
    <property type="term" value="F:efflux transmembrane transporter activity"/>
    <property type="evidence" value="ECO:0007669"/>
    <property type="project" value="InterPro"/>
</dbReference>
<evidence type="ECO:0000256" key="3">
    <source>
        <dbReference type="ARBA" id="ARBA00010942"/>
    </source>
</evidence>
<dbReference type="InterPro" id="IPR027463">
    <property type="entry name" value="AcrB_DN_DC_subdom"/>
</dbReference>
<evidence type="ECO:0000256" key="9">
    <source>
        <dbReference type="SAM" id="Coils"/>
    </source>
</evidence>
<keyword evidence="12" id="KW-1185">Reference proteome</keyword>
<dbReference type="SUPFAM" id="SSF56954">
    <property type="entry name" value="Outer membrane efflux proteins (OEP)"/>
    <property type="match status" value="1"/>
</dbReference>
<evidence type="ECO:0000256" key="5">
    <source>
        <dbReference type="ARBA" id="ARBA00022475"/>
    </source>
</evidence>
<keyword evidence="9" id="KW-0175">Coiled coil</keyword>
<dbReference type="SUPFAM" id="SSF82693">
    <property type="entry name" value="Multidrug efflux transporter AcrB pore domain, PN1, PN2, PC1 and PC2 subdomains"/>
    <property type="match status" value="3"/>
</dbReference>
<feature type="transmembrane region" description="Helical" evidence="10">
    <location>
        <begin position="1055"/>
        <end position="1076"/>
    </location>
</feature>
<dbReference type="Gene3D" id="3.30.70.1430">
    <property type="entry name" value="Multidrug efflux transporter AcrB pore domain"/>
    <property type="match status" value="2"/>
</dbReference>
<protein>
    <submittedName>
        <fullName evidence="11">CusA/CzcA family heavy metal efflux RND transporter</fullName>
    </submittedName>
</protein>
<organism evidence="11 12">
    <name type="scientific">Hymenobacter jeollabukensis</name>
    <dbReference type="NCBI Taxonomy" id="2025313"/>
    <lineage>
        <taxon>Bacteria</taxon>
        <taxon>Pseudomonadati</taxon>
        <taxon>Bacteroidota</taxon>
        <taxon>Cytophagia</taxon>
        <taxon>Cytophagales</taxon>
        <taxon>Hymenobacteraceae</taxon>
        <taxon>Hymenobacter</taxon>
    </lineage>
</organism>
<proteinExistence type="inferred from homology"/>
<evidence type="ECO:0000256" key="2">
    <source>
        <dbReference type="ARBA" id="ARBA00007613"/>
    </source>
</evidence>
<keyword evidence="7 10" id="KW-1133">Transmembrane helix</keyword>
<name>A0A5R8WIP0_9BACT</name>
<feature type="transmembrane region" description="Helical" evidence="10">
    <location>
        <begin position="931"/>
        <end position="956"/>
    </location>
</feature>
<comment type="similarity">
    <text evidence="2">Belongs to the outer membrane factor (OMF) (TC 1.B.17) family.</text>
</comment>
<dbReference type="Gene3D" id="3.30.70.1320">
    <property type="entry name" value="Multidrug efflux transporter AcrB pore domain like"/>
    <property type="match status" value="1"/>
</dbReference>
<feature type="coiled-coil region" evidence="9">
    <location>
        <begin position="1378"/>
        <end position="1405"/>
    </location>
</feature>
<dbReference type="GO" id="GO:0042910">
    <property type="term" value="F:xenobiotic transmembrane transporter activity"/>
    <property type="evidence" value="ECO:0007669"/>
    <property type="project" value="TreeGrafter"/>
</dbReference>
<dbReference type="GO" id="GO:0005886">
    <property type="term" value="C:plasma membrane"/>
    <property type="evidence" value="ECO:0007669"/>
    <property type="project" value="UniProtKB-SubCell"/>
</dbReference>
<dbReference type="Pfam" id="PF00873">
    <property type="entry name" value="ACR_tran"/>
    <property type="match status" value="1"/>
</dbReference>
<reference evidence="11 12" key="1">
    <citation type="submission" date="2019-05" db="EMBL/GenBank/DDBJ databases">
        <title>Hymenobacter edaphi sp. nov., isolated from abandoned arsenic-contaminated farmland soil.</title>
        <authorList>
            <person name="Nie L."/>
        </authorList>
    </citation>
    <scope>NUCLEOTIDE SEQUENCE [LARGE SCALE GENOMIC DNA]</scope>
    <source>
        <strain evidence="11 12">1-3-3-8</strain>
    </source>
</reference>
<comment type="similarity">
    <text evidence="3">Belongs to the resistance-nodulation-cell division (RND) (TC 2.A.6) family.</text>
</comment>
<feature type="transmembrane region" description="Helical" evidence="10">
    <location>
        <begin position="906"/>
        <end position="925"/>
    </location>
</feature>
<evidence type="ECO:0000313" key="12">
    <source>
        <dbReference type="Proteomes" id="UP000305517"/>
    </source>
</evidence>
<dbReference type="SUPFAM" id="SSF82866">
    <property type="entry name" value="Multidrug efflux transporter AcrB transmembrane domain"/>
    <property type="match status" value="2"/>
</dbReference>
<evidence type="ECO:0000256" key="6">
    <source>
        <dbReference type="ARBA" id="ARBA00022692"/>
    </source>
</evidence>
<feature type="transmembrane region" description="Helical" evidence="10">
    <location>
        <begin position="880"/>
        <end position="899"/>
    </location>
</feature>
<dbReference type="Gene3D" id="3.30.2090.10">
    <property type="entry name" value="Multidrug efflux transporter AcrB TolC docking domain, DN and DC subdomains"/>
    <property type="match status" value="2"/>
</dbReference>
<evidence type="ECO:0000256" key="1">
    <source>
        <dbReference type="ARBA" id="ARBA00004651"/>
    </source>
</evidence>
<feature type="transmembrane region" description="Helical" evidence="10">
    <location>
        <begin position="368"/>
        <end position="388"/>
    </location>
</feature>
<dbReference type="EMBL" id="VAJM01000016">
    <property type="protein sequence ID" value="TLM88749.1"/>
    <property type="molecule type" value="Genomic_DNA"/>
</dbReference>
<dbReference type="Gene3D" id="1.20.1640.10">
    <property type="entry name" value="Multidrug efflux transporter AcrB transmembrane domain"/>
    <property type="match status" value="2"/>
</dbReference>
<feature type="transmembrane region" description="Helical" evidence="10">
    <location>
        <begin position="977"/>
        <end position="998"/>
    </location>
</feature>
<dbReference type="Pfam" id="PF02321">
    <property type="entry name" value="OEP"/>
    <property type="match status" value="1"/>
</dbReference>
<keyword evidence="4" id="KW-0813">Transport</keyword>
<dbReference type="RefSeq" id="WP_138081621.1">
    <property type="nucleotide sequence ID" value="NZ_VAJM01000016.1"/>
</dbReference>
<comment type="subcellular location">
    <subcellularLocation>
        <location evidence="1">Cell membrane</location>
        <topology evidence="1">Multi-pass membrane protein</topology>
    </subcellularLocation>
</comment>
<feature type="transmembrane region" description="Helical" evidence="10">
    <location>
        <begin position="486"/>
        <end position="510"/>
    </location>
</feature>
<dbReference type="NCBIfam" id="TIGR00914">
    <property type="entry name" value="2A0601"/>
    <property type="match status" value="1"/>
</dbReference>
<dbReference type="Gene3D" id="3.30.70.1440">
    <property type="entry name" value="Multidrug efflux transporter AcrB pore domain"/>
    <property type="match status" value="1"/>
</dbReference>
<feature type="transmembrane region" description="Helical" evidence="10">
    <location>
        <begin position="455"/>
        <end position="474"/>
    </location>
</feature>
<dbReference type="Proteomes" id="UP000305517">
    <property type="component" value="Unassembled WGS sequence"/>
</dbReference>
<dbReference type="GO" id="GO:0008324">
    <property type="term" value="F:monoatomic cation transmembrane transporter activity"/>
    <property type="evidence" value="ECO:0007669"/>
    <property type="project" value="InterPro"/>
</dbReference>
<evidence type="ECO:0000256" key="10">
    <source>
        <dbReference type="SAM" id="Phobius"/>
    </source>
</evidence>
<accession>A0A5R8WIP0</accession>
<keyword evidence="5" id="KW-1003">Cell membrane</keyword>